<sequence length="305" mass="34742">MIDLGKFRRSLQKRREFVRRIRAVDSVVLAPPGYSGGVKSLYTVCGWLGSLGKSTIQPFDGSHLVHWFAHRCEINQNNYKPDLVVYPAIHPINMGEEVFHLCCAFGKYKRIESHADLVVCKSPDTLVWLKEQNPKLRCVIVKPSIQRSLFEYDGRPKKEQICYMTRSHKFPETASQLRERYGNKVVEIVNQPEAVVAEMLKDAKVFVWRGNDKEGSPRPPKEALVAGCVVVGLNDDLNSRFYTDFGLKCSTVEELVGKAGEALRMPMPGVRERAVVRDSAEEKKDWVRLIRSLKVKRSVQRRAQG</sequence>
<dbReference type="Proteomes" id="UP000003688">
    <property type="component" value="Unassembled WGS sequence"/>
</dbReference>
<evidence type="ECO:0000313" key="1">
    <source>
        <dbReference type="EMBL" id="EEF62811.1"/>
    </source>
</evidence>
<accession>B9XBC6</accession>
<dbReference type="STRING" id="320771.Cflav_PD5446"/>
<dbReference type="SUPFAM" id="SSF53756">
    <property type="entry name" value="UDP-Glycosyltransferase/glycogen phosphorylase"/>
    <property type="match status" value="1"/>
</dbReference>
<comment type="caution">
    <text evidence="1">The sequence shown here is derived from an EMBL/GenBank/DDBJ whole genome shotgun (WGS) entry which is preliminary data.</text>
</comment>
<proteinExistence type="predicted"/>
<name>B9XBC6_PEDPL</name>
<gene>
    <name evidence="1" type="ORF">Cflav_PD5446</name>
</gene>
<protein>
    <submittedName>
        <fullName evidence="1">Uncharacterized protein</fullName>
    </submittedName>
</protein>
<dbReference type="EMBL" id="ABOX02000003">
    <property type="protein sequence ID" value="EEF62811.1"/>
    <property type="molecule type" value="Genomic_DNA"/>
</dbReference>
<organism evidence="1 2">
    <name type="scientific">Pedosphaera parvula (strain Ellin514)</name>
    <dbReference type="NCBI Taxonomy" id="320771"/>
    <lineage>
        <taxon>Bacteria</taxon>
        <taxon>Pseudomonadati</taxon>
        <taxon>Verrucomicrobiota</taxon>
        <taxon>Pedosphaerae</taxon>
        <taxon>Pedosphaerales</taxon>
        <taxon>Pedosphaeraceae</taxon>
        <taxon>Pedosphaera</taxon>
    </lineage>
</organism>
<dbReference type="Gene3D" id="3.40.50.2000">
    <property type="entry name" value="Glycogen Phosphorylase B"/>
    <property type="match status" value="1"/>
</dbReference>
<evidence type="ECO:0000313" key="2">
    <source>
        <dbReference type="Proteomes" id="UP000003688"/>
    </source>
</evidence>
<dbReference type="AlphaFoldDB" id="B9XBC6"/>
<reference evidence="1 2" key="1">
    <citation type="journal article" date="2011" name="J. Bacteriol.">
        <title>Genome sequence of 'Pedosphaera parvula' Ellin514, an aerobic Verrucomicrobial isolate from pasture soil.</title>
        <authorList>
            <person name="Kant R."/>
            <person name="van Passel M.W."/>
            <person name="Sangwan P."/>
            <person name="Palva A."/>
            <person name="Lucas S."/>
            <person name="Copeland A."/>
            <person name="Lapidus A."/>
            <person name="Glavina Del Rio T."/>
            <person name="Dalin E."/>
            <person name="Tice H."/>
            <person name="Bruce D."/>
            <person name="Goodwin L."/>
            <person name="Pitluck S."/>
            <person name="Chertkov O."/>
            <person name="Larimer F.W."/>
            <person name="Land M.L."/>
            <person name="Hauser L."/>
            <person name="Brettin T.S."/>
            <person name="Detter J.C."/>
            <person name="Han S."/>
            <person name="de Vos W.M."/>
            <person name="Janssen P.H."/>
            <person name="Smidt H."/>
        </authorList>
    </citation>
    <scope>NUCLEOTIDE SEQUENCE [LARGE SCALE GENOMIC DNA]</scope>
    <source>
        <strain evidence="1 2">Ellin514</strain>
    </source>
</reference>
<keyword evidence="2" id="KW-1185">Reference proteome</keyword>